<comment type="caution">
    <text evidence="1">The sequence shown here is derived from an EMBL/GenBank/DDBJ whole genome shotgun (WGS) entry which is preliminary data.</text>
</comment>
<dbReference type="InterPro" id="IPR044036">
    <property type="entry name" value="DUF5752"/>
</dbReference>
<name>A0A7C3YXI1_9BACT</name>
<organism evidence="1">
    <name type="scientific">Desulfobacca acetoxidans</name>
    <dbReference type="NCBI Taxonomy" id="60893"/>
    <lineage>
        <taxon>Bacteria</taxon>
        <taxon>Pseudomonadati</taxon>
        <taxon>Thermodesulfobacteriota</taxon>
        <taxon>Desulfobaccia</taxon>
        <taxon>Desulfobaccales</taxon>
        <taxon>Desulfobaccaceae</taxon>
        <taxon>Desulfobacca</taxon>
    </lineage>
</organism>
<proteinExistence type="predicted"/>
<dbReference type="Pfam" id="PF19027">
    <property type="entry name" value="DUF5752"/>
    <property type="match status" value="1"/>
</dbReference>
<reference evidence="1" key="1">
    <citation type="journal article" date="2020" name="mSystems">
        <title>Genome- and Community-Level Interaction Insights into Carbon Utilization and Element Cycling Functions of Hydrothermarchaeota in Hydrothermal Sediment.</title>
        <authorList>
            <person name="Zhou Z."/>
            <person name="Liu Y."/>
            <person name="Xu W."/>
            <person name="Pan J."/>
            <person name="Luo Z.H."/>
            <person name="Li M."/>
        </authorList>
    </citation>
    <scope>NUCLEOTIDE SEQUENCE [LARGE SCALE GENOMIC DNA]</scope>
    <source>
        <strain evidence="1">SpSt-897</strain>
    </source>
</reference>
<accession>A0A7C3YXI1</accession>
<protein>
    <submittedName>
        <fullName evidence="1">Uncharacterized protein</fullName>
    </submittedName>
</protein>
<sequence length="229" mass="26647">MTKMLDQPAKDPFLFRECFLMTMPIGIKVGNLRELLHVIREVKESVLYYHLFQTRLAVSPPAVEYPNDFALWAGTALQEIALAEKLSSFDPLDYTNMGQVRQAIVDIIEEYLWETPFVPWARPGFELHCCEASTVVIRSKISAHNLREFCQALQGVGVDSIYYHFFEARWRLESPIDDFSYWIETNFDLPELVTAIRGIDIYFHNLKEIRQTLINLIQRHLGKFCGEPQ</sequence>
<gene>
    <name evidence="1" type="ORF">ENW96_03205</name>
</gene>
<dbReference type="EMBL" id="DTMF01000084">
    <property type="protein sequence ID" value="HGF33384.1"/>
    <property type="molecule type" value="Genomic_DNA"/>
</dbReference>
<evidence type="ECO:0000313" key="1">
    <source>
        <dbReference type="EMBL" id="HGF33384.1"/>
    </source>
</evidence>
<dbReference type="AlphaFoldDB" id="A0A7C3YXI1"/>